<dbReference type="EMBL" id="KI696130">
    <property type="protein sequence ID" value="ETM33119.1"/>
    <property type="molecule type" value="Genomic_DNA"/>
</dbReference>
<evidence type="ECO:0000313" key="2">
    <source>
        <dbReference type="EMBL" id="ETM33119.1"/>
    </source>
</evidence>
<dbReference type="AlphaFoldDB" id="W2MC52"/>
<feature type="non-terminal residue" evidence="2">
    <location>
        <position position="54"/>
    </location>
</feature>
<organism evidence="2">
    <name type="scientific">Phytophthora nicotianae</name>
    <name type="common">Potato buckeye rot agent</name>
    <name type="synonym">Phytophthora parasitica</name>
    <dbReference type="NCBI Taxonomy" id="4792"/>
    <lineage>
        <taxon>Eukaryota</taxon>
        <taxon>Sar</taxon>
        <taxon>Stramenopiles</taxon>
        <taxon>Oomycota</taxon>
        <taxon>Peronosporomycetes</taxon>
        <taxon>Peronosporales</taxon>
        <taxon>Peronosporaceae</taxon>
        <taxon>Phytophthora</taxon>
    </lineage>
</organism>
<evidence type="ECO:0000256" key="1">
    <source>
        <dbReference type="SAM" id="MobiDB-lite"/>
    </source>
</evidence>
<protein>
    <submittedName>
        <fullName evidence="2">Uncharacterized protein</fullName>
    </submittedName>
</protein>
<gene>
    <name evidence="2" type="ORF">L914_19604</name>
</gene>
<sequence length="54" mass="5824">MVTNSLGRFVGCRVFGESLSLARRDSHSDDSLKPQGGFQAAPLHPKVTSRSPPQ</sequence>
<feature type="region of interest" description="Disordered" evidence="1">
    <location>
        <begin position="22"/>
        <end position="54"/>
    </location>
</feature>
<name>W2MC52_PHYNI</name>
<feature type="compositionally biased region" description="Basic and acidic residues" evidence="1">
    <location>
        <begin position="22"/>
        <end position="32"/>
    </location>
</feature>
<proteinExistence type="predicted"/>
<accession>W2MC52</accession>
<reference evidence="2" key="1">
    <citation type="submission" date="2013-11" db="EMBL/GenBank/DDBJ databases">
        <title>The Genome Sequence of Phytophthora parasitica IAC_01/95.</title>
        <authorList>
            <consortium name="The Broad Institute Genomics Platform"/>
            <person name="Russ C."/>
            <person name="Tyler B."/>
            <person name="Panabieres F."/>
            <person name="Shan W."/>
            <person name="Tripathy S."/>
            <person name="Grunwald N."/>
            <person name="Machado M."/>
            <person name="Johnson C.S."/>
            <person name="Arredondo F."/>
            <person name="Hong C."/>
            <person name="Coffey M."/>
            <person name="Young S.K."/>
            <person name="Zeng Q."/>
            <person name="Gargeya S."/>
            <person name="Fitzgerald M."/>
            <person name="Abouelleil A."/>
            <person name="Alvarado L."/>
            <person name="Chapman S.B."/>
            <person name="Gainer-Dewar J."/>
            <person name="Goldberg J."/>
            <person name="Griggs A."/>
            <person name="Gujja S."/>
            <person name="Hansen M."/>
            <person name="Howarth C."/>
            <person name="Imamovic A."/>
            <person name="Ireland A."/>
            <person name="Larimer J."/>
            <person name="McCowan C."/>
            <person name="Murphy C."/>
            <person name="Pearson M."/>
            <person name="Poon T.W."/>
            <person name="Priest M."/>
            <person name="Roberts A."/>
            <person name="Saif S."/>
            <person name="Shea T."/>
            <person name="Sykes S."/>
            <person name="Wortman J."/>
            <person name="Nusbaum C."/>
            <person name="Birren B."/>
        </authorList>
    </citation>
    <scope>NUCLEOTIDE SEQUENCE [LARGE SCALE GENOMIC DNA]</scope>
    <source>
        <strain evidence="2">IAC_01/95</strain>
    </source>
</reference>
<dbReference type="Proteomes" id="UP000054532">
    <property type="component" value="Unassembled WGS sequence"/>
</dbReference>